<dbReference type="GO" id="GO:0003910">
    <property type="term" value="F:DNA ligase (ATP) activity"/>
    <property type="evidence" value="ECO:0007669"/>
    <property type="project" value="InterPro"/>
</dbReference>
<feature type="domain" description="DNA ligase D 3'-phosphoesterase" evidence="3">
    <location>
        <begin position="56"/>
        <end position="156"/>
    </location>
</feature>
<evidence type="ECO:0000313" key="4">
    <source>
        <dbReference type="EMBL" id="TMR05048.1"/>
    </source>
</evidence>
<dbReference type="OrthoDB" id="9802472at2"/>
<dbReference type="SUPFAM" id="SSF56091">
    <property type="entry name" value="DNA ligase/mRNA capping enzyme, catalytic domain"/>
    <property type="match status" value="1"/>
</dbReference>
<evidence type="ECO:0000256" key="1">
    <source>
        <dbReference type="SAM" id="MobiDB-lite"/>
    </source>
</evidence>
<dbReference type="EMBL" id="VCKW01000024">
    <property type="protein sequence ID" value="TMR05048.1"/>
    <property type="molecule type" value="Genomic_DNA"/>
</dbReference>
<dbReference type="InterPro" id="IPR014144">
    <property type="entry name" value="LigD_PE_domain"/>
</dbReference>
<dbReference type="GO" id="GO:0005524">
    <property type="term" value="F:ATP binding"/>
    <property type="evidence" value="ECO:0007669"/>
    <property type="project" value="InterPro"/>
</dbReference>
<gene>
    <name evidence="4" type="ORF">ETD83_07045</name>
</gene>
<dbReference type="Gene3D" id="3.30.1490.70">
    <property type="match status" value="1"/>
</dbReference>
<feature type="domain" description="ATP-dependent DNA ligase family profile" evidence="2">
    <location>
        <begin position="263"/>
        <end position="342"/>
    </location>
</feature>
<dbReference type="InterPro" id="IPR012310">
    <property type="entry name" value="DNA_ligase_ATP-dep_cent"/>
</dbReference>
<dbReference type="RefSeq" id="WP_138644239.1">
    <property type="nucleotide sequence ID" value="NZ_VCKW01000024.1"/>
</dbReference>
<dbReference type="PANTHER" id="PTHR39465">
    <property type="entry name" value="DNA LIGASE D, 3'-PHOSPHOESTERASE DOMAIN"/>
    <property type="match status" value="1"/>
</dbReference>
<keyword evidence="4" id="KW-0436">Ligase</keyword>
<evidence type="ECO:0000313" key="5">
    <source>
        <dbReference type="Proteomes" id="UP000309174"/>
    </source>
</evidence>
<organism evidence="4 5">
    <name type="scientific">Actinomadura soli</name>
    <dbReference type="NCBI Taxonomy" id="2508997"/>
    <lineage>
        <taxon>Bacteria</taxon>
        <taxon>Bacillati</taxon>
        <taxon>Actinomycetota</taxon>
        <taxon>Actinomycetes</taxon>
        <taxon>Streptosporangiales</taxon>
        <taxon>Thermomonosporaceae</taxon>
        <taxon>Actinomadura</taxon>
    </lineage>
</organism>
<dbReference type="Pfam" id="PF01068">
    <property type="entry name" value="DNA_ligase_A_M"/>
    <property type="match status" value="1"/>
</dbReference>
<accession>A0A5C4JHR9</accession>
<sequence length="349" mass="39076">MTPKKRKKDGEDRQGGDGGGDRLAAYRGKRDPGRTPEPVPEEKALPHGDDDTFVVQEHHASSLHWDLRLERDGVLVSWAVPKGLPWSPDTNHLAVHTEDHPLEYATFEGEIPRGEYGAGTMTIWDRGTYETEKWSEREVKIVIHGSRVSGRYVLFRTRGKNWMIHRMDPPADPGAEPLPDSLRPMRPVEKARLPRDQEAWGFEFAWGGRRMPAYVEGGRTRFTDDRGRAVDGPGGLGSRLGASLGARPVLLDGELAVLEGREIYMIYDLLHLDGHPLLDVPYRERRERLDELDLSGPRWQTAPWFPGDGDAVRLAAADQGLPGVVAKRLDSSYEPGEDSGAWRFIPVTS</sequence>
<evidence type="ECO:0000259" key="3">
    <source>
        <dbReference type="Pfam" id="PF13298"/>
    </source>
</evidence>
<evidence type="ECO:0000259" key="2">
    <source>
        <dbReference type="Pfam" id="PF01068"/>
    </source>
</evidence>
<dbReference type="GO" id="GO:0006281">
    <property type="term" value="P:DNA repair"/>
    <property type="evidence" value="ECO:0007669"/>
    <property type="project" value="InterPro"/>
</dbReference>
<dbReference type="NCBIfam" id="TIGR02777">
    <property type="entry name" value="LigD_PE_dom"/>
    <property type="match status" value="1"/>
</dbReference>
<comment type="caution">
    <text evidence="4">The sequence shown here is derived from an EMBL/GenBank/DDBJ whole genome shotgun (WGS) entry which is preliminary data.</text>
</comment>
<dbReference type="PANTHER" id="PTHR39465:SF1">
    <property type="entry name" value="DNA LIGASE D 3'-PHOSPHOESTERASE DOMAIN-CONTAINING PROTEIN"/>
    <property type="match status" value="1"/>
</dbReference>
<dbReference type="Pfam" id="PF13298">
    <property type="entry name" value="LigD_N"/>
    <property type="match status" value="1"/>
</dbReference>
<dbReference type="GO" id="GO:0006310">
    <property type="term" value="P:DNA recombination"/>
    <property type="evidence" value="ECO:0007669"/>
    <property type="project" value="InterPro"/>
</dbReference>
<name>A0A5C4JHR9_9ACTN</name>
<feature type="compositionally biased region" description="Basic and acidic residues" evidence="1">
    <location>
        <begin position="28"/>
        <end position="48"/>
    </location>
</feature>
<keyword evidence="5" id="KW-1185">Reference proteome</keyword>
<dbReference type="AlphaFoldDB" id="A0A5C4JHR9"/>
<feature type="region of interest" description="Disordered" evidence="1">
    <location>
        <begin position="1"/>
        <end position="48"/>
    </location>
</feature>
<reference evidence="4 5" key="1">
    <citation type="submission" date="2019-05" db="EMBL/GenBank/DDBJ databases">
        <title>Draft genome sequence of Actinomadura sp. 14C53.</title>
        <authorList>
            <person name="Saricaoglu S."/>
            <person name="Isik K."/>
        </authorList>
    </citation>
    <scope>NUCLEOTIDE SEQUENCE [LARGE SCALE GENOMIC DNA]</scope>
    <source>
        <strain evidence="4 5">14C53</strain>
    </source>
</reference>
<dbReference type="Gene3D" id="3.30.470.30">
    <property type="entry name" value="DNA ligase/mRNA capping enzyme"/>
    <property type="match status" value="1"/>
</dbReference>
<proteinExistence type="predicted"/>
<protein>
    <submittedName>
        <fullName evidence="4">ATP-dependent DNA ligase</fullName>
    </submittedName>
</protein>
<dbReference type="Proteomes" id="UP000309174">
    <property type="component" value="Unassembled WGS sequence"/>
</dbReference>